<proteinExistence type="predicted"/>
<name>B0C3R2_ACAM1</name>
<evidence type="ECO:0000256" key="1">
    <source>
        <dbReference type="ARBA" id="ARBA00000085"/>
    </source>
</evidence>
<dbReference type="Proteomes" id="UP000000268">
    <property type="component" value="Chromosome"/>
</dbReference>
<dbReference type="SMART" id="SM00388">
    <property type="entry name" value="HisKA"/>
    <property type="match status" value="1"/>
</dbReference>
<dbReference type="PANTHER" id="PTHR43547">
    <property type="entry name" value="TWO-COMPONENT HISTIDINE KINASE"/>
    <property type="match status" value="1"/>
</dbReference>
<dbReference type="InterPro" id="IPR003594">
    <property type="entry name" value="HATPase_dom"/>
</dbReference>
<dbReference type="EMBL" id="CP000828">
    <property type="protein sequence ID" value="ABW30999.1"/>
    <property type="molecule type" value="Genomic_DNA"/>
</dbReference>
<dbReference type="InterPro" id="IPR005467">
    <property type="entry name" value="His_kinase_dom"/>
</dbReference>
<sequence length="277" mass="31145">MNTYQAFSPRTLPQSKPFISRDYQSQIRTQQSELRVFTQLDALIPKGQPFLSNRQTEDARFAELGKFSTMIVHEVRNPLTTILMSLQSFKNLNLPEIFQLRLDFALDEADRLQRLVNEILLYTRPDNLSATSLDLNALITSCIKNLQAIPAAVNKKLAYNPKRNPVNIQGNADKLKQVLINLVTNACEASSIGDEIDIQLQSQDHRVCINVHNWGELIPDDQLAKVFQPFYSTKSTGNGLGLPIVQRIVEEHGGHLRISSDPQSGTTVTVELPTIPR</sequence>
<dbReference type="PRINTS" id="PR00344">
    <property type="entry name" value="BCTRLSENSOR"/>
</dbReference>
<dbReference type="SUPFAM" id="SSF47384">
    <property type="entry name" value="Homodimeric domain of signal transducing histidine kinase"/>
    <property type="match status" value="1"/>
</dbReference>
<keyword evidence="5" id="KW-0902">Two-component regulatory system</keyword>
<keyword evidence="3" id="KW-0597">Phosphoprotein</keyword>
<comment type="catalytic activity">
    <reaction evidence="1">
        <text>ATP + protein L-histidine = ADP + protein N-phospho-L-histidine.</text>
        <dbReference type="EC" id="2.7.13.3"/>
    </reaction>
</comment>
<dbReference type="GO" id="GO:0000155">
    <property type="term" value="F:phosphorelay sensor kinase activity"/>
    <property type="evidence" value="ECO:0007669"/>
    <property type="project" value="InterPro"/>
</dbReference>
<dbReference type="CDD" id="cd00075">
    <property type="entry name" value="HATPase"/>
    <property type="match status" value="1"/>
</dbReference>
<dbReference type="AlphaFoldDB" id="B0C3R2"/>
<evidence type="ECO:0000256" key="3">
    <source>
        <dbReference type="ARBA" id="ARBA00022553"/>
    </source>
</evidence>
<dbReference type="Pfam" id="PF00512">
    <property type="entry name" value="HisKA"/>
    <property type="match status" value="1"/>
</dbReference>
<gene>
    <name evidence="7" type="ordered locus">AM1_6067</name>
</gene>
<dbReference type="Gene3D" id="1.10.287.130">
    <property type="match status" value="1"/>
</dbReference>
<dbReference type="RefSeq" id="WP_012166196.1">
    <property type="nucleotide sequence ID" value="NC_009925.1"/>
</dbReference>
<keyword evidence="4 7" id="KW-0808">Transferase</keyword>
<dbReference type="OrthoDB" id="9815750at2"/>
<dbReference type="HOGENOM" id="CLU_000445_89_1_3"/>
<evidence type="ECO:0000256" key="2">
    <source>
        <dbReference type="ARBA" id="ARBA00012438"/>
    </source>
</evidence>
<accession>B0C3R2</accession>
<keyword evidence="8" id="KW-1185">Reference proteome</keyword>
<dbReference type="eggNOG" id="COG4191">
    <property type="taxonomic scope" value="Bacteria"/>
</dbReference>
<dbReference type="InterPro" id="IPR004358">
    <property type="entry name" value="Sig_transdc_His_kin-like_C"/>
</dbReference>
<organism evidence="7 8">
    <name type="scientific">Acaryochloris marina (strain MBIC 11017)</name>
    <dbReference type="NCBI Taxonomy" id="329726"/>
    <lineage>
        <taxon>Bacteria</taxon>
        <taxon>Bacillati</taxon>
        <taxon>Cyanobacteriota</taxon>
        <taxon>Cyanophyceae</taxon>
        <taxon>Acaryochloridales</taxon>
        <taxon>Acaryochloridaceae</taxon>
        <taxon>Acaryochloris</taxon>
    </lineage>
</organism>
<keyword evidence="4 7" id="KW-0418">Kinase</keyword>
<dbReference type="Pfam" id="PF02518">
    <property type="entry name" value="HATPase_c"/>
    <property type="match status" value="1"/>
</dbReference>
<dbReference type="InterPro" id="IPR003661">
    <property type="entry name" value="HisK_dim/P_dom"/>
</dbReference>
<evidence type="ECO:0000256" key="4">
    <source>
        <dbReference type="ARBA" id="ARBA00022777"/>
    </source>
</evidence>
<evidence type="ECO:0000313" key="8">
    <source>
        <dbReference type="Proteomes" id="UP000000268"/>
    </source>
</evidence>
<evidence type="ECO:0000259" key="6">
    <source>
        <dbReference type="PROSITE" id="PS50109"/>
    </source>
</evidence>
<reference evidence="7 8" key="1">
    <citation type="journal article" date="2008" name="Proc. Natl. Acad. Sci. U.S.A.">
        <title>Niche adaptation and genome expansion in the chlorophyll d-producing cyanobacterium Acaryochloris marina.</title>
        <authorList>
            <person name="Swingley W.D."/>
            <person name="Chen M."/>
            <person name="Cheung P.C."/>
            <person name="Conrad A.L."/>
            <person name="Dejesa L.C."/>
            <person name="Hao J."/>
            <person name="Honchak B.M."/>
            <person name="Karbach L.E."/>
            <person name="Kurdoglu A."/>
            <person name="Lahiri S."/>
            <person name="Mastrian S.D."/>
            <person name="Miyashita H."/>
            <person name="Page L."/>
            <person name="Ramakrishna P."/>
            <person name="Satoh S."/>
            <person name="Sattley W.M."/>
            <person name="Shimada Y."/>
            <person name="Taylor H.L."/>
            <person name="Tomo T."/>
            <person name="Tsuchiya T."/>
            <person name="Wang Z.T."/>
            <person name="Raymond J."/>
            <person name="Mimuro M."/>
            <person name="Blankenship R.E."/>
            <person name="Touchman J.W."/>
        </authorList>
    </citation>
    <scope>NUCLEOTIDE SEQUENCE [LARGE SCALE GENOMIC DNA]</scope>
    <source>
        <strain evidence="8">MBIC 11017</strain>
    </source>
</reference>
<dbReference type="Gene3D" id="3.30.565.10">
    <property type="entry name" value="Histidine kinase-like ATPase, C-terminal domain"/>
    <property type="match status" value="1"/>
</dbReference>
<evidence type="ECO:0000313" key="7">
    <source>
        <dbReference type="EMBL" id="ABW30999.1"/>
    </source>
</evidence>
<dbReference type="PROSITE" id="PS50109">
    <property type="entry name" value="HIS_KIN"/>
    <property type="match status" value="1"/>
</dbReference>
<protein>
    <recommendedName>
        <fullName evidence="2">histidine kinase</fullName>
        <ecNumber evidence="2">2.7.13.3</ecNumber>
    </recommendedName>
</protein>
<dbReference type="CDD" id="cd00082">
    <property type="entry name" value="HisKA"/>
    <property type="match status" value="1"/>
</dbReference>
<dbReference type="EC" id="2.7.13.3" evidence="2"/>
<dbReference type="InterPro" id="IPR036097">
    <property type="entry name" value="HisK_dim/P_sf"/>
</dbReference>
<dbReference type="SMART" id="SM00387">
    <property type="entry name" value="HATPase_c"/>
    <property type="match status" value="1"/>
</dbReference>
<feature type="domain" description="Histidine kinase" evidence="6">
    <location>
        <begin position="70"/>
        <end position="276"/>
    </location>
</feature>
<dbReference type="KEGG" id="amr:AM1_6067"/>
<dbReference type="InterPro" id="IPR036890">
    <property type="entry name" value="HATPase_C_sf"/>
</dbReference>
<evidence type="ECO:0000256" key="5">
    <source>
        <dbReference type="ARBA" id="ARBA00023012"/>
    </source>
</evidence>
<dbReference type="PANTHER" id="PTHR43547:SF2">
    <property type="entry name" value="HYBRID SIGNAL TRANSDUCTION HISTIDINE KINASE C"/>
    <property type="match status" value="1"/>
</dbReference>
<dbReference type="SUPFAM" id="SSF55874">
    <property type="entry name" value="ATPase domain of HSP90 chaperone/DNA topoisomerase II/histidine kinase"/>
    <property type="match status" value="1"/>
</dbReference>
<dbReference type="STRING" id="329726.AM1_6067"/>